<keyword evidence="4" id="KW-1185">Reference proteome</keyword>
<keyword evidence="2" id="KW-1277">Toxin-antitoxin system</keyword>
<dbReference type="EMBL" id="JAVIIS010000003">
    <property type="protein sequence ID" value="MDX8438544.1"/>
    <property type="molecule type" value="Genomic_DNA"/>
</dbReference>
<sequence length="92" mass="10326">MANVEKVSVALTPEMANMMREVVAAGEYASASEVMREALRDWKFRRTQRDQAIHELGRLWDEGMASGNAVDGDQAFARIKNKLDAKIAERKS</sequence>
<proteinExistence type="inferred from homology"/>
<dbReference type="CDD" id="cd22231">
    <property type="entry name" value="RHH_NikR_HicB-like"/>
    <property type="match status" value="1"/>
</dbReference>
<dbReference type="InterPro" id="IPR022789">
    <property type="entry name" value="ParD"/>
</dbReference>
<name>A0ABU4WS01_9HYPH</name>
<dbReference type="SUPFAM" id="SSF47598">
    <property type="entry name" value="Ribbon-helix-helix"/>
    <property type="match status" value="1"/>
</dbReference>
<evidence type="ECO:0000256" key="2">
    <source>
        <dbReference type="ARBA" id="ARBA00022649"/>
    </source>
</evidence>
<comment type="similarity">
    <text evidence="1">Belongs to the ParD antitoxin family.</text>
</comment>
<organism evidence="3 4">
    <name type="scientific">Mesorhizobium australafricanum</name>
    <dbReference type="NCBI Taxonomy" id="3072311"/>
    <lineage>
        <taxon>Bacteria</taxon>
        <taxon>Pseudomonadati</taxon>
        <taxon>Pseudomonadota</taxon>
        <taxon>Alphaproteobacteria</taxon>
        <taxon>Hyphomicrobiales</taxon>
        <taxon>Phyllobacteriaceae</taxon>
        <taxon>Mesorhizobium</taxon>
    </lineage>
</organism>
<comment type="caution">
    <text evidence="3">The sequence shown here is derived from an EMBL/GenBank/DDBJ whole genome shotgun (WGS) entry which is preliminary data.</text>
</comment>
<dbReference type="Pfam" id="PF03693">
    <property type="entry name" value="ParD_antitoxin"/>
    <property type="match status" value="1"/>
</dbReference>
<dbReference type="Gene3D" id="6.10.10.120">
    <property type="entry name" value="Antitoxin ParD1-like"/>
    <property type="match status" value="1"/>
</dbReference>
<dbReference type="PANTHER" id="PTHR36582:SF2">
    <property type="entry name" value="ANTITOXIN PARD"/>
    <property type="match status" value="1"/>
</dbReference>
<evidence type="ECO:0000313" key="4">
    <source>
        <dbReference type="Proteomes" id="UP001272097"/>
    </source>
</evidence>
<reference evidence="3 4" key="1">
    <citation type="submission" date="2023-08" db="EMBL/GenBank/DDBJ databases">
        <title>Implementing the SeqCode for naming new Mesorhizobium species isolated from Vachellia karroo root nodules.</title>
        <authorList>
            <person name="Van Lill M."/>
        </authorList>
    </citation>
    <scope>NUCLEOTIDE SEQUENCE [LARGE SCALE GENOMIC DNA]</scope>
    <source>
        <strain evidence="3 4">VK3E</strain>
    </source>
</reference>
<dbReference type="InterPro" id="IPR010985">
    <property type="entry name" value="Ribbon_hlx_hlx"/>
</dbReference>
<dbReference type="Proteomes" id="UP001272097">
    <property type="component" value="Unassembled WGS sequence"/>
</dbReference>
<evidence type="ECO:0000256" key="1">
    <source>
        <dbReference type="ARBA" id="ARBA00008580"/>
    </source>
</evidence>
<dbReference type="InterPro" id="IPR038296">
    <property type="entry name" value="ParD_sf"/>
</dbReference>
<evidence type="ECO:0000313" key="3">
    <source>
        <dbReference type="EMBL" id="MDX8438544.1"/>
    </source>
</evidence>
<protein>
    <submittedName>
        <fullName evidence="3">Type II toxin-antitoxin system ParD family antitoxin</fullName>
    </submittedName>
</protein>
<dbReference type="PANTHER" id="PTHR36582">
    <property type="entry name" value="ANTITOXIN PARD"/>
    <property type="match status" value="1"/>
</dbReference>
<accession>A0ABU4WS01</accession>
<dbReference type="RefSeq" id="WP_320212423.1">
    <property type="nucleotide sequence ID" value="NZ_JAVIIS010000003.1"/>
</dbReference>
<gene>
    <name evidence="3" type="ORF">RFM51_02995</name>
</gene>
<dbReference type="NCBIfam" id="TIGR02606">
    <property type="entry name" value="antidote_CC2985"/>
    <property type="match status" value="1"/>
</dbReference>